<name>S0EY61_CHTCT</name>
<dbReference type="EMBL" id="HF951689">
    <property type="protein sequence ID" value="CCW36505.1"/>
    <property type="molecule type" value="Genomic_DNA"/>
</dbReference>
<dbReference type="RefSeq" id="WP_016484013.1">
    <property type="nucleotide sequence ID" value="NC_021487.1"/>
</dbReference>
<dbReference type="InterPro" id="IPR019820">
    <property type="entry name" value="Sec-indep_translocase_CS"/>
</dbReference>
<dbReference type="eggNOG" id="ENOG502ZB5K">
    <property type="taxonomic scope" value="Bacteria"/>
</dbReference>
<evidence type="ECO:0000256" key="1">
    <source>
        <dbReference type="SAM" id="Phobius"/>
    </source>
</evidence>
<gene>
    <name evidence="2" type="ORF">CCALI_02716</name>
</gene>
<dbReference type="PATRIC" id="fig|1303518.3.peg.2818"/>
<feature type="transmembrane region" description="Helical" evidence="1">
    <location>
        <begin position="12"/>
        <end position="31"/>
    </location>
</feature>
<dbReference type="AlphaFoldDB" id="S0EY61"/>
<dbReference type="PROSITE" id="PS01218">
    <property type="entry name" value="TATC"/>
    <property type="match status" value="1"/>
</dbReference>
<dbReference type="Proteomes" id="UP000014227">
    <property type="component" value="Chromosome I"/>
</dbReference>
<evidence type="ECO:0000313" key="3">
    <source>
        <dbReference type="Proteomes" id="UP000014227"/>
    </source>
</evidence>
<evidence type="ECO:0000313" key="2">
    <source>
        <dbReference type="EMBL" id="CCW36505.1"/>
    </source>
</evidence>
<reference evidence="3" key="1">
    <citation type="submission" date="2013-03" db="EMBL/GenBank/DDBJ databases">
        <title>Genome sequence of Chthonomonas calidirosea, the first sequenced genome from the Armatimonadetes phylum (formally candidate division OP10).</title>
        <authorList>
            <person name="Lee K.C.Y."/>
            <person name="Morgan X.C."/>
            <person name="Dunfield P.F."/>
            <person name="Tamas I."/>
            <person name="Houghton K.M."/>
            <person name="Vyssotski M."/>
            <person name="Ryan J.L.J."/>
            <person name="Lagutin K."/>
            <person name="McDonald I.R."/>
            <person name="Stott M.B."/>
        </authorList>
    </citation>
    <scope>NUCLEOTIDE SEQUENCE [LARGE SCALE GENOMIC DNA]</scope>
    <source>
        <strain evidence="3">DSM 23976 / ICMP 18418 / T49</strain>
    </source>
</reference>
<protein>
    <submittedName>
        <fullName evidence="2">Uncharacterized protein</fullName>
    </submittedName>
</protein>
<feature type="transmembrane region" description="Helical" evidence="1">
    <location>
        <begin position="256"/>
        <end position="274"/>
    </location>
</feature>
<dbReference type="HOGENOM" id="CLU_058965_0_0_0"/>
<organism evidence="2 3">
    <name type="scientific">Chthonomonas calidirosea (strain DSM 23976 / ICMP 18418 / T49)</name>
    <dbReference type="NCBI Taxonomy" id="1303518"/>
    <lineage>
        <taxon>Bacteria</taxon>
        <taxon>Bacillati</taxon>
        <taxon>Armatimonadota</taxon>
        <taxon>Chthonomonadia</taxon>
        <taxon>Chthonomonadales</taxon>
        <taxon>Chthonomonadaceae</taxon>
        <taxon>Chthonomonas</taxon>
    </lineage>
</organism>
<keyword evidence="1" id="KW-0812">Transmembrane</keyword>
<keyword evidence="3" id="KW-1185">Reference proteome</keyword>
<accession>S0EY61</accession>
<keyword evidence="1" id="KW-1133">Transmembrane helix</keyword>
<dbReference type="InParanoid" id="S0EY61"/>
<dbReference type="OrthoDB" id="248855at2"/>
<proteinExistence type="predicted"/>
<dbReference type="STRING" id="454171.CP488_01374"/>
<dbReference type="KEGG" id="ccz:CCALI_02716"/>
<keyword evidence="1" id="KW-0472">Membrane</keyword>
<sequence>MLRRLQSLDRRYLYALLLLSVTLPFFVPFQLPVAVTSTTKKLYDAIERLPANSFVLVGVDWSAGSRGENRPQTEIILRHLMARHLRFALLAFSDPQGATLGEELAREIARQYGYVEGVNWVNFGYRVDMVNWLKAFIQNVPQQVKTDVRGFPVANLPVMQGIHTARDITMAIDITPTASYQYYIQFLTQPLHMPLGVGLTAVMAPEAYNYVDSGQLVGMMAGLTGAAEYQALFAQQYDPRLPLHSRVNAYSNANSIAHLLIITFILLGNVAMLLERRSRLRATRRG</sequence>